<gene>
    <name evidence="1" type="ORF">POPTR_019G065850v4</name>
</gene>
<dbReference type="EMBL" id="CM009308">
    <property type="protein sequence ID" value="KAI9377456.1"/>
    <property type="molecule type" value="Genomic_DNA"/>
</dbReference>
<protein>
    <submittedName>
        <fullName evidence="1">Uncharacterized protein</fullName>
    </submittedName>
</protein>
<evidence type="ECO:0000313" key="1">
    <source>
        <dbReference type="EMBL" id="KAI9377456.1"/>
    </source>
</evidence>
<proteinExistence type="predicted"/>
<organism evidence="1 2">
    <name type="scientific">Populus trichocarpa</name>
    <name type="common">Western balsam poplar</name>
    <name type="synonym">Populus balsamifera subsp. trichocarpa</name>
    <dbReference type="NCBI Taxonomy" id="3694"/>
    <lineage>
        <taxon>Eukaryota</taxon>
        <taxon>Viridiplantae</taxon>
        <taxon>Streptophyta</taxon>
        <taxon>Embryophyta</taxon>
        <taxon>Tracheophyta</taxon>
        <taxon>Spermatophyta</taxon>
        <taxon>Magnoliopsida</taxon>
        <taxon>eudicotyledons</taxon>
        <taxon>Gunneridae</taxon>
        <taxon>Pentapetalae</taxon>
        <taxon>rosids</taxon>
        <taxon>fabids</taxon>
        <taxon>Malpighiales</taxon>
        <taxon>Salicaceae</taxon>
        <taxon>Saliceae</taxon>
        <taxon>Populus</taxon>
    </lineage>
</organism>
<dbReference type="Proteomes" id="UP000006729">
    <property type="component" value="Chromosome 19"/>
</dbReference>
<keyword evidence="2" id="KW-1185">Reference proteome</keyword>
<accession>A0ACC0RLF4</accession>
<name>A0ACC0RLF4_POPTR</name>
<evidence type="ECO:0000313" key="2">
    <source>
        <dbReference type="Proteomes" id="UP000006729"/>
    </source>
</evidence>
<comment type="caution">
    <text evidence="1">The sequence shown here is derived from an EMBL/GenBank/DDBJ whole genome shotgun (WGS) entry which is preliminary data.</text>
</comment>
<reference evidence="1 2" key="1">
    <citation type="journal article" date="2006" name="Science">
        <title>The genome of black cottonwood, Populus trichocarpa (Torr. &amp; Gray).</title>
        <authorList>
            <person name="Tuskan G.A."/>
            <person name="Difazio S."/>
            <person name="Jansson S."/>
            <person name="Bohlmann J."/>
            <person name="Grigoriev I."/>
            <person name="Hellsten U."/>
            <person name="Putnam N."/>
            <person name="Ralph S."/>
            <person name="Rombauts S."/>
            <person name="Salamov A."/>
            <person name="Schein J."/>
            <person name="Sterck L."/>
            <person name="Aerts A."/>
            <person name="Bhalerao R.R."/>
            <person name="Bhalerao R.P."/>
            <person name="Blaudez D."/>
            <person name="Boerjan W."/>
            <person name="Brun A."/>
            <person name="Brunner A."/>
            <person name="Busov V."/>
            <person name="Campbell M."/>
            <person name="Carlson J."/>
            <person name="Chalot M."/>
            <person name="Chapman J."/>
            <person name="Chen G.L."/>
            <person name="Cooper D."/>
            <person name="Coutinho P.M."/>
            <person name="Couturier J."/>
            <person name="Covert S."/>
            <person name="Cronk Q."/>
            <person name="Cunningham R."/>
            <person name="Davis J."/>
            <person name="Degroeve S."/>
            <person name="Dejardin A."/>
            <person name="Depamphilis C."/>
            <person name="Detter J."/>
            <person name="Dirks B."/>
            <person name="Dubchak I."/>
            <person name="Duplessis S."/>
            <person name="Ehlting J."/>
            <person name="Ellis B."/>
            <person name="Gendler K."/>
            <person name="Goodstein D."/>
            <person name="Gribskov M."/>
            <person name="Grimwood J."/>
            <person name="Groover A."/>
            <person name="Gunter L."/>
            <person name="Hamberger B."/>
            <person name="Heinze B."/>
            <person name="Helariutta Y."/>
            <person name="Henrissat B."/>
            <person name="Holligan D."/>
            <person name="Holt R."/>
            <person name="Huang W."/>
            <person name="Islam-Faridi N."/>
            <person name="Jones S."/>
            <person name="Jones-Rhoades M."/>
            <person name="Jorgensen R."/>
            <person name="Joshi C."/>
            <person name="Kangasjarvi J."/>
            <person name="Karlsson J."/>
            <person name="Kelleher C."/>
            <person name="Kirkpatrick R."/>
            <person name="Kirst M."/>
            <person name="Kohler A."/>
            <person name="Kalluri U."/>
            <person name="Larimer F."/>
            <person name="Leebens-Mack J."/>
            <person name="Leple J.C."/>
            <person name="Locascio P."/>
            <person name="Lou Y."/>
            <person name="Lucas S."/>
            <person name="Martin F."/>
            <person name="Montanini B."/>
            <person name="Napoli C."/>
            <person name="Nelson D.R."/>
            <person name="Nelson C."/>
            <person name="Nieminen K."/>
            <person name="Nilsson O."/>
            <person name="Pereda V."/>
            <person name="Peter G."/>
            <person name="Philippe R."/>
            <person name="Pilate G."/>
            <person name="Poliakov A."/>
            <person name="Razumovskaya J."/>
            <person name="Richardson P."/>
            <person name="Rinaldi C."/>
            <person name="Ritland K."/>
            <person name="Rouze P."/>
            <person name="Ryaboy D."/>
            <person name="Schmutz J."/>
            <person name="Schrader J."/>
            <person name="Segerman B."/>
            <person name="Shin H."/>
            <person name="Siddiqui A."/>
            <person name="Sterky F."/>
            <person name="Terry A."/>
            <person name="Tsai C.J."/>
            <person name="Uberbacher E."/>
            <person name="Unneberg P."/>
            <person name="Vahala J."/>
            <person name="Wall K."/>
            <person name="Wessler S."/>
            <person name="Yang G."/>
            <person name="Yin T."/>
            <person name="Douglas C."/>
            <person name="Marra M."/>
            <person name="Sandberg G."/>
            <person name="Van de Peer Y."/>
            <person name="Rokhsar D."/>
        </authorList>
    </citation>
    <scope>NUCLEOTIDE SEQUENCE [LARGE SCALE GENOMIC DNA]</scope>
    <source>
        <strain evidence="2">cv. Nisqually</strain>
    </source>
</reference>
<sequence>MPLLNSYCQVALLCLATETQIHVCNPSTHQLFELPVCGSKIVGLGTGKLDSRVQLVLLLRYLQHTQKTEQSARLGSRTFMEDFHHPVEMFSPPAFANETTYWKIDRSSNHYSSCILKTCCLF</sequence>